<dbReference type="AlphaFoldDB" id="A0A2V5KP10"/>
<feature type="signal peptide" evidence="2">
    <location>
        <begin position="1"/>
        <end position="26"/>
    </location>
</feature>
<evidence type="ECO:0000313" key="3">
    <source>
        <dbReference type="EMBL" id="PYI52847.1"/>
    </source>
</evidence>
<comment type="caution">
    <text evidence="3">The sequence shown here is derived from an EMBL/GenBank/DDBJ whole genome shotgun (WGS) entry which is preliminary data.</text>
</comment>
<reference evidence="3 4" key="1">
    <citation type="submission" date="2018-05" db="EMBL/GenBank/DDBJ databases">
        <title>Paenibacillus flagellatus sp. nov., isolated from selenium mineral soil.</title>
        <authorList>
            <person name="Dai X."/>
        </authorList>
    </citation>
    <scope>NUCLEOTIDE SEQUENCE [LARGE SCALE GENOMIC DNA]</scope>
    <source>
        <strain evidence="3 4">DXL2</strain>
    </source>
</reference>
<dbReference type="InterPro" id="IPR050490">
    <property type="entry name" value="Bact_solute-bd_prot1"/>
</dbReference>
<organism evidence="3 4">
    <name type="scientific">Paenibacillus flagellatus</name>
    <dbReference type="NCBI Taxonomy" id="2211139"/>
    <lineage>
        <taxon>Bacteria</taxon>
        <taxon>Bacillati</taxon>
        <taxon>Bacillota</taxon>
        <taxon>Bacilli</taxon>
        <taxon>Bacillales</taxon>
        <taxon>Paenibacillaceae</taxon>
        <taxon>Paenibacillus</taxon>
    </lineage>
</organism>
<protein>
    <recommendedName>
        <fullName evidence="5">ABC transporter substrate-binding protein</fullName>
    </recommendedName>
</protein>
<dbReference type="PANTHER" id="PTHR43649:SF33">
    <property type="entry name" value="POLYGALACTURONAN_RHAMNOGALACTURONAN-BINDING PROTEIN YTCQ"/>
    <property type="match status" value="1"/>
</dbReference>
<dbReference type="PANTHER" id="PTHR43649">
    <property type="entry name" value="ARABINOSE-BINDING PROTEIN-RELATED"/>
    <property type="match status" value="1"/>
</dbReference>
<evidence type="ECO:0000313" key="4">
    <source>
        <dbReference type="Proteomes" id="UP000247476"/>
    </source>
</evidence>
<dbReference type="RefSeq" id="WP_110841397.1">
    <property type="nucleotide sequence ID" value="NZ_QJVJ01000008.1"/>
</dbReference>
<gene>
    <name evidence="3" type="ORF">DLM86_17710</name>
</gene>
<evidence type="ECO:0000256" key="1">
    <source>
        <dbReference type="ARBA" id="ARBA00022729"/>
    </source>
</evidence>
<dbReference type="OrthoDB" id="2537020at2"/>
<keyword evidence="1 2" id="KW-0732">Signal</keyword>
<keyword evidence="4" id="KW-1185">Reference proteome</keyword>
<dbReference type="Proteomes" id="UP000247476">
    <property type="component" value="Unassembled WGS sequence"/>
</dbReference>
<dbReference type="SUPFAM" id="SSF53850">
    <property type="entry name" value="Periplasmic binding protein-like II"/>
    <property type="match status" value="1"/>
</dbReference>
<feature type="chain" id="PRO_5039273710" description="ABC transporter substrate-binding protein" evidence="2">
    <location>
        <begin position="27"/>
        <end position="551"/>
    </location>
</feature>
<dbReference type="PROSITE" id="PS51257">
    <property type="entry name" value="PROKAR_LIPOPROTEIN"/>
    <property type="match status" value="1"/>
</dbReference>
<evidence type="ECO:0008006" key="5">
    <source>
        <dbReference type="Google" id="ProtNLM"/>
    </source>
</evidence>
<proteinExistence type="predicted"/>
<evidence type="ECO:0000256" key="2">
    <source>
        <dbReference type="SAM" id="SignalP"/>
    </source>
</evidence>
<name>A0A2V5KP10_9BACL</name>
<sequence>MSKTNRKWMSAIAVMALAGMVVSACSGGGSKNPGEGQAPSGGDNPKAKEKIELSMFYNNSGLEHYPLDTTDPSNNPYINIVEKIANVDLKVEVPPYKDFQTKFNLLLSSGKLPDILHTNYPDPTYKAARDGAFIDLKPYYDKSPIVQKVVTPQMMELAKDPVSGKYWRIPMAYDKGPQGGGIYARYDLVEKYNGGKWPGTVEEWVDLLRKIKKAEPDSIPMSTRIVGDQLFAYGGAVFFNLYGANPYGYRIQGGKVTPNVVLPEYRAAVELMRSLYAEGLFDKEFATTDSTKWFTKWANNNVLFQWNSADQILPGQASIMTTGTDVQKKYVYMFAPPLTKYPSVLKDQKYATVGLGNPIQTHGLYISASAKDKDRAWDVIEAFAADELKETIFWGKEGETYTVKDGKKVPIPEKLGAKERTWARHLAFLFGFTDGQDAQQALYELQIGNPLFTKIKDSMTVLQKEAEKVGLGSLPMYAEPDDVLKKNSEMMQAINKFTTEAIMARISMEQFDQEVKAWEQKYRALKYDPMQKYIDANKEKLRSLGYKMVDW</sequence>
<accession>A0A2V5KP10</accession>
<dbReference type="Gene3D" id="3.40.190.10">
    <property type="entry name" value="Periplasmic binding protein-like II"/>
    <property type="match status" value="2"/>
</dbReference>
<dbReference type="EMBL" id="QJVJ01000008">
    <property type="protein sequence ID" value="PYI52847.1"/>
    <property type="molecule type" value="Genomic_DNA"/>
</dbReference>